<evidence type="ECO:0000313" key="4">
    <source>
        <dbReference type="Proteomes" id="UP001370490"/>
    </source>
</evidence>
<evidence type="ECO:0000256" key="2">
    <source>
        <dbReference type="SAM" id="Phobius"/>
    </source>
</evidence>
<comment type="caution">
    <text evidence="3">The sequence shown here is derived from an EMBL/GenBank/DDBJ whole genome shotgun (WGS) entry which is preliminary data.</text>
</comment>
<name>A0AAN8VA33_9MAGN</name>
<feature type="compositionally biased region" description="Low complexity" evidence="1">
    <location>
        <begin position="41"/>
        <end position="58"/>
    </location>
</feature>
<evidence type="ECO:0000313" key="3">
    <source>
        <dbReference type="EMBL" id="KAK6926366.1"/>
    </source>
</evidence>
<dbReference type="PANTHER" id="PTHR37385:SF2">
    <property type="entry name" value="PROTEIN LPA2"/>
    <property type="match status" value="1"/>
</dbReference>
<dbReference type="AlphaFoldDB" id="A0AAN8VA33"/>
<sequence length="143" mass="15372">MALQINSPSSLTKLYLLSYSPFSPSSQNPSSDFNSTDHTESSATSSSPNSTGPGFGTSAKSKPDASESSRKKKQMGKRVIRRRAPVEKPAIFTPDGAAREKADEVRRNERAFLLAWLGSGAVISLKASLLQLLVLNPNTRFSG</sequence>
<protein>
    <submittedName>
        <fullName evidence="3">Uncharacterized protein</fullName>
    </submittedName>
</protein>
<proteinExistence type="predicted"/>
<organism evidence="3 4">
    <name type="scientific">Dillenia turbinata</name>
    <dbReference type="NCBI Taxonomy" id="194707"/>
    <lineage>
        <taxon>Eukaryota</taxon>
        <taxon>Viridiplantae</taxon>
        <taxon>Streptophyta</taxon>
        <taxon>Embryophyta</taxon>
        <taxon>Tracheophyta</taxon>
        <taxon>Spermatophyta</taxon>
        <taxon>Magnoliopsida</taxon>
        <taxon>eudicotyledons</taxon>
        <taxon>Gunneridae</taxon>
        <taxon>Pentapetalae</taxon>
        <taxon>Dilleniales</taxon>
        <taxon>Dilleniaceae</taxon>
        <taxon>Dillenia</taxon>
    </lineage>
</organism>
<keyword evidence="2" id="KW-0812">Transmembrane</keyword>
<evidence type="ECO:0000256" key="1">
    <source>
        <dbReference type="SAM" id="MobiDB-lite"/>
    </source>
</evidence>
<keyword evidence="2" id="KW-1133">Transmembrane helix</keyword>
<dbReference type="GO" id="GO:0009507">
    <property type="term" value="C:chloroplast"/>
    <property type="evidence" value="ECO:0007669"/>
    <property type="project" value="TreeGrafter"/>
</dbReference>
<feature type="compositionally biased region" description="Basic residues" evidence="1">
    <location>
        <begin position="70"/>
        <end position="83"/>
    </location>
</feature>
<dbReference type="PANTHER" id="PTHR37385">
    <property type="entry name" value="PROTEIN LOW PSII ACCUMULATION 2, CHLOROPLASTIC"/>
    <property type="match status" value="1"/>
</dbReference>
<feature type="non-terminal residue" evidence="3">
    <location>
        <position position="143"/>
    </location>
</feature>
<dbReference type="EMBL" id="JBAMMX010000015">
    <property type="protein sequence ID" value="KAK6926366.1"/>
    <property type="molecule type" value="Genomic_DNA"/>
</dbReference>
<feature type="transmembrane region" description="Helical" evidence="2">
    <location>
        <begin position="111"/>
        <end position="134"/>
    </location>
</feature>
<keyword evidence="4" id="KW-1185">Reference proteome</keyword>
<reference evidence="3 4" key="1">
    <citation type="submission" date="2023-12" db="EMBL/GenBank/DDBJ databases">
        <title>A high-quality genome assembly for Dillenia turbinata (Dilleniales).</title>
        <authorList>
            <person name="Chanderbali A."/>
        </authorList>
    </citation>
    <scope>NUCLEOTIDE SEQUENCE [LARGE SCALE GENOMIC DNA]</scope>
    <source>
        <strain evidence="3">LSX21</strain>
        <tissue evidence="3">Leaf</tissue>
    </source>
</reference>
<dbReference type="InterPro" id="IPR038789">
    <property type="entry name" value="LPA2-like"/>
</dbReference>
<accession>A0AAN8VA33</accession>
<feature type="region of interest" description="Disordered" evidence="1">
    <location>
        <begin position="22"/>
        <end position="98"/>
    </location>
</feature>
<dbReference type="Proteomes" id="UP001370490">
    <property type="component" value="Unassembled WGS sequence"/>
</dbReference>
<keyword evidence="2" id="KW-0472">Membrane</keyword>
<gene>
    <name evidence="3" type="ORF">RJ641_008085</name>
</gene>
<feature type="compositionally biased region" description="Low complexity" evidence="1">
    <location>
        <begin position="22"/>
        <end position="34"/>
    </location>
</feature>